<reference evidence="1 2" key="1">
    <citation type="journal article" date="2003" name="Genome Res.">
        <title>Tropheryma whipplei twist: a human pathogenic Actinobacteria with a reduced genome.</title>
        <authorList>
            <person name="Raoult D."/>
            <person name="Ogata H."/>
            <person name="Audic S."/>
            <person name="Robert C."/>
            <person name="Suhre K."/>
            <person name="Drancourt M."/>
            <person name="Claverie J.-M."/>
        </authorList>
    </citation>
    <scope>NUCLEOTIDE SEQUENCE [LARGE SCALE GENOMIC DNA]</scope>
    <source>
        <strain evidence="1 2">Twist</strain>
    </source>
</reference>
<accession>Q83FJ6</accession>
<dbReference type="NCBIfam" id="TIGR01484">
    <property type="entry name" value="HAD-SF-IIB"/>
    <property type="match status" value="1"/>
</dbReference>
<dbReference type="GO" id="GO:0000287">
    <property type="term" value="F:magnesium ion binding"/>
    <property type="evidence" value="ECO:0007669"/>
    <property type="project" value="TreeGrafter"/>
</dbReference>
<protein>
    <recommendedName>
        <fullName evidence="3">Hydrolase</fullName>
    </recommendedName>
</protein>
<gene>
    <name evidence="1" type="ordered locus">TWT_727</name>
</gene>
<dbReference type="AlphaFoldDB" id="Q83FJ6"/>
<dbReference type="Pfam" id="PF08282">
    <property type="entry name" value="Hydrolase_3"/>
    <property type="match status" value="1"/>
</dbReference>
<organism evidence="1 2">
    <name type="scientific">Tropheryma whipplei (strain Twist)</name>
    <name type="common">Whipple's bacillus</name>
    <dbReference type="NCBI Taxonomy" id="203267"/>
    <lineage>
        <taxon>Bacteria</taxon>
        <taxon>Bacillati</taxon>
        <taxon>Actinomycetota</taxon>
        <taxon>Actinomycetes</taxon>
        <taxon>Micrococcales</taxon>
        <taxon>Tropherymataceae</taxon>
        <taxon>Tropheryma</taxon>
    </lineage>
</organism>
<dbReference type="GO" id="GO:0005829">
    <property type="term" value="C:cytosol"/>
    <property type="evidence" value="ECO:0007669"/>
    <property type="project" value="TreeGrafter"/>
</dbReference>
<name>Q83FJ6_TROWT</name>
<dbReference type="OrthoDB" id="3180855at2"/>
<dbReference type="Proteomes" id="UP000002200">
    <property type="component" value="Chromosome"/>
</dbReference>
<dbReference type="eggNOG" id="COG0561">
    <property type="taxonomic scope" value="Bacteria"/>
</dbReference>
<dbReference type="Gene3D" id="3.30.1240.10">
    <property type="match status" value="1"/>
</dbReference>
<dbReference type="HOGENOM" id="CLU_044146_0_0_11"/>
<dbReference type="EMBL" id="AE014184">
    <property type="protein sequence ID" value="AAO44824.1"/>
    <property type="molecule type" value="Genomic_DNA"/>
</dbReference>
<dbReference type="PROSITE" id="PS01228">
    <property type="entry name" value="COF_1"/>
    <property type="match status" value="1"/>
</dbReference>
<dbReference type="InterPro" id="IPR036412">
    <property type="entry name" value="HAD-like_sf"/>
</dbReference>
<dbReference type="KEGG" id="twh:TWT_727"/>
<dbReference type="STRING" id="203267.TWT_727"/>
<dbReference type="SUPFAM" id="SSF56784">
    <property type="entry name" value="HAD-like"/>
    <property type="match status" value="1"/>
</dbReference>
<evidence type="ECO:0000313" key="1">
    <source>
        <dbReference type="EMBL" id="AAO44824.1"/>
    </source>
</evidence>
<keyword evidence="2" id="KW-1185">Reference proteome</keyword>
<evidence type="ECO:0000313" key="2">
    <source>
        <dbReference type="Proteomes" id="UP000002200"/>
    </source>
</evidence>
<sequence length="263" mass="28765">MNKLLIALDIDGTVLNHDGHTPSEGIVAQLARLVREHYLVFASGRSTGDTLPVLESLGLTQGAMPQFIICCNGAVTLKMENNEYVRHRVISFDASRTLEYIINTLPGVELAVERCDGVYMHTSNFPLDYLHDKRILSSVSEIVHTPPARVVVYEASIDASEIAKRFESRCINFNNAWGYWDIMPPGVNKSTGLSFVQQSLCVSGDMVVSAGDGFNDIEMLEWTKSIGGRSFAMGQAPARVKQAALKVIGTVYDGGLAKELAKL</sequence>
<evidence type="ECO:0008006" key="3">
    <source>
        <dbReference type="Google" id="ProtNLM"/>
    </source>
</evidence>
<dbReference type="PANTHER" id="PTHR10000:SF8">
    <property type="entry name" value="HAD SUPERFAMILY HYDROLASE-LIKE, TYPE 3"/>
    <property type="match status" value="1"/>
</dbReference>
<dbReference type="GO" id="GO:0016791">
    <property type="term" value="F:phosphatase activity"/>
    <property type="evidence" value="ECO:0007669"/>
    <property type="project" value="TreeGrafter"/>
</dbReference>
<proteinExistence type="predicted"/>
<dbReference type="Gene3D" id="3.40.50.1000">
    <property type="entry name" value="HAD superfamily/HAD-like"/>
    <property type="match status" value="1"/>
</dbReference>
<dbReference type="PANTHER" id="PTHR10000">
    <property type="entry name" value="PHOSPHOSERINE PHOSPHATASE"/>
    <property type="match status" value="1"/>
</dbReference>
<dbReference type="InterPro" id="IPR006379">
    <property type="entry name" value="HAD-SF_hydro_IIB"/>
</dbReference>
<dbReference type="RefSeq" id="WP_011096678.1">
    <property type="nucleotide sequence ID" value="NC_004572.3"/>
</dbReference>
<dbReference type="GeneID" id="67388520"/>
<dbReference type="InterPro" id="IPR023214">
    <property type="entry name" value="HAD_sf"/>
</dbReference>